<organism evidence="1 2">
    <name type="scientific">Orenia marismortui</name>
    <dbReference type="NCBI Taxonomy" id="46469"/>
    <lineage>
        <taxon>Bacteria</taxon>
        <taxon>Bacillati</taxon>
        <taxon>Bacillota</taxon>
        <taxon>Clostridia</taxon>
        <taxon>Halanaerobiales</taxon>
        <taxon>Halobacteroidaceae</taxon>
        <taxon>Orenia</taxon>
    </lineage>
</organism>
<proteinExistence type="predicted"/>
<dbReference type="EMBL" id="SOEG01000054">
    <property type="protein sequence ID" value="TDX44476.1"/>
    <property type="molecule type" value="Genomic_DNA"/>
</dbReference>
<accession>A0A4R8GFT6</accession>
<evidence type="ECO:0000313" key="2">
    <source>
        <dbReference type="Proteomes" id="UP000295832"/>
    </source>
</evidence>
<dbReference type="Proteomes" id="UP000295832">
    <property type="component" value="Unassembled WGS sequence"/>
</dbReference>
<comment type="caution">
    <text evidence="1">The sequence shown here is derived from an EMBL/GenBank/DDBJ whole genome shotgun (WGS) entry which is preliminary data.</text>
</comment>
<dbReference type="AlphaFoldDB" id="A0A4R8GFT6"/>
<keyword evidence="2" id="KW-1185">Reference proteome</keyword>
<sequence>MNWSFLYLARLLGLEFPNVLRNILNKEECQQFFNYSKRLIEAIFPDGEKEDLSKEDELNIFLENSSEKEKKNRKQLQQLLDKMSKIDISKEKILFYFRIVEYPGLMTCKEFKEYFIKIDKNASFFNQLEFENQKEYIRKILNDKENKLSNKSNVVLDEEESKLNEEILKINKQMRKLLEIIEKNKLKNIFSPDVFKNILKHYGEHLENSEGFNLKIRDQEEKLLIEIVSKVTSGIELYLEVLKPWDNQYISNEYKKYLNKDYFLQLKKKLETNLEEKLSNKLLEDFKKRNGIKLDYNYNKDKAKKWLLLRKSLFNSKKNYTRIDNLIKKAETNKMIQENFYNYFTDLISLWDKPLFLKNSDSIKKLLKDKEFLNLIWSGVIVNQLSDAKFYDLKYYIEELEEKIYQDEFKNIINNPYPNWWSNSEEKIKDWGESEQ</sequence>
<reference evidence="1 2" key="1">
    <citation type="submission" date="2019-03" db="EMBL/GenBank/DDBJ databases">
        <title>Subsurface microbial communities from deep shales in Ohio and West Virginia, USA.</title>
        <authorList>
            <person name="Wrighton K."/>
        </authorList>
    </citation>
    <scope>NUCLEOTIDE SEQUENCE [LARGE SCALE GENOMIC DNA]</scope>
    <source>
        <strain evidence="1 2">MSL 6dP</strain>
    </source>
</reference>
<name>A0A4R8GFT6_9FIRM</name>
<gene>
    <name evidence="1" type="ORF">C7959_1544</name>
</gene>
<protein>
    <submittedName>
        <fullName evidence="1">Uncharacterized protein</fullName>
    </submittedName>
</protein>
<evidence type="ECO:0000313" key="1">
    <source>
        <dbReference type="EMBL" id="TDX44476.1"/>
    </source>
</evidence>
<dbReference type="RefSeq" id="WP_208324440.1">
    <property type="nucleotide sequence ID" value="NZ_SOEG01000054.1"/>
</dbReference>